<reference evidence="3 4" key="1">
    <citation type="submission" date="2019-10" db="EMBL/GenBank/DDBJ databases">
        <title>Nocardia macrotermitis sp. nov. and Nocardia aurantia sp. nov., isolated from the gut of fungus growing-termite Macrotermes natalensis.</title>
        <authorList>
            <person name="Benndorf R."/>
            <person name="Schwitalla J."/>
            <person name="Martin K."/>
            <person name="De Beer W."/>
            <person name="Kaster A.-K."/>
            <person name="Vollmers J."/>
            <person name="Poulsen M."/>
            <person name="Beemelmanns C."/>
        </authorList>
    </citation>
    <scope>NUCLEOTIDE SEQUENCE [LARGE SCALE GENOMIC DNA]</scope>
    <source>
        <strain evidence="3 4">RB56</strain>
    </source>
</reference>
<dbReference type="PANTHER" id="PTHR30157:SF0">
    <property type="entry name" value="NADPH-DEPENDENT FERRIC-CHELATE REDUCTASE"/>
    <property type="match status" value="1"/>
</dbReference>
<sequence length="263" mass="28759">MAHTDTPQSPGRPAAQPRSRGLGDRLLDRFFHTARVLETERIAARTTRIRLGGPEVRELSWLPGQQLRIATGTGDSGSAFARMGDLRTYSVWHHDPEAGELHLCVLDHGDGPGARWGRTAQVGQEVRFRGPEGSFTLRDDAPYHLFAGEETAAVAFGPMLRTVPAHVPVYGAVETATEADRLPLHRAATLAQPLRGGESAAASEILLTAVRTLDLPAEPGAAYLAGEARTIQMISKHLVHERNWPRRAIHTKPFWTPGRRGMD</sequence>
<dbReference type="Gene3D" id="2.40.30.10">
    <property type="entry name" value="Translation factors"/>
    <property type="match status" value="1"/>
</dbReference>
<dbReference type="Gene3D" id="3.40.50.80">
    <property type="entry name" value="Nucleotide-binding domain of ferredoxin-NADP reductase (FNR) module"/>
    <property type="match status" value="1"/>
</dbReference>
<evidence type="ECO:0000256" key="1">
    <source>
        <dbReference type="SAM" id="MobiDB-lite"/>
    </source>
</evidence>
<evidence type="ECO:0000313" key="4">
    <source>
        <dbReference type="Proteomes" id="UP000431401"/>
    </source>
</evidence>
<dbReference type="InterPro" id="IPR039374">
    <property type="entry name" value="SIP_fam"/>
</dbReference>
<gene>
    <name evidence="3" type="ORF">NRB56_44470</name>
</gene>
<dbReference type="AlphaFoldDB" id="A0A7K0DU20"/>
<accession>A0A7K0DU20</accession>
<dbReference type="Proteomes" id="UP000431401">
    <property type="component" value="Unassembled WGS sequence"/>
</dbReference>
<dbReference type="GO" id="GO:0016491">
    <property type="term" value="F:oxidoreductase activity"/>
    <property type="evidence" value="ECO:0007669"/>
    <property type="project" value="InterPro"/>
</dbReference>
<keyword evidence="4" id="KW-1185">Reference proteome</keyword>
<evidence type="ECO:0000313" key="3">
    <source>
        <dbReference type="EMBL" id="MQY28862.1"/>
    </source>
</evidence>
<comment type="caution">
    <text evidence="3">The sequence shown here is derived from an EMBL/GenBank/DDBJ whole genome shotgun (WGS) entry which is preliminary data.</text>
</comment>
<dbReference type="EMBL" id="WEGI01000009">
    <property type="protein sequence ID" value="MQY28862.1"/>
    <property type="molecule type" value="Genomic_DNA"/>
</dbReference>
<dbReference type="Pfam" id="PF08021">
    <property type="entry name" value="FAD_binding_9"/>
    <property type="match status" value="1"/>
</dbReference>
<dbReference type="PANTHER" id="PTHR30157">
    <property type="entry name" value="FERRIC REDUCTASE, NADPH-DEPENDENT"/>
    <property type="match status" value="1"/>
</dbReference>
<dbReference type="InterPro" id="IPR017927">
    <property type="entry name" value="FAD-bd_FR_type"/>
</dbReference>
<dbReference type="PROSITE" id="PS51384">
    <property type="entry name" value="FAD_FR"/>
    <property type="match status" value="1"/>
</dbReference>
<feature type="region of interest" description="Disordered" evidence="1">
    <location>
        <begin position="1"/>
        <end position="23"/>
    </location>
</feature>
<dbReference type="Pfam" id="PF04954">
    <property type="entry name" value="SIP"/>
    <property type="match status" value="1"/>
</dbReference>
<dbReference type="InterPro" id="IPR039261">
    <property type="entry name" value="FNR_nucleotide-bd"/>
</dbReference>
<organism evidence="3 4">
    <name type="scientific">Nocardia aurantia</name>
    <dbReference type="NCBI Taxonomy" id="2585199"/>
    <lineage>
        <taxon>Bacteria</taxon>
        <taxon>Bacillati</taxon>
        <taxon>Actinomycetota</taxon>
        <taxon>Actinomycetes</taxon>
        <taxon>Mycobacteriales</taxon>
        <taxon>Nocardiaceae</taxon>
        <taxon>Nocardia</taxon>
    </lineage>
</organism>
<dbReference type="CDD" id="cd06193">
    <property type="entry name" value="siderophore_interacting"/>
    <property type="match status" value="1"/>
</dbReference>
<proteinExistence type="predicted"/>
<evidence type="ECO:0000259" key="2">
    <source>
        <dbReference type="PROSITE" id="PS51384"/>
    </source>
</evidence>
<dbReference type="SUPFAM" id="SSF63380">
    <property type="entry name" value="Riboflavin synthase domain-like"/>
    <property type="match status" value="1"/>
</dbReference>
<dbReference type="GO" id="GO:0051537">
    <property type="term" value="F:2 iron, 2 sulfur cluster binding"/>
    <property type="evidence" value="ECO:0007669"/>
    <property type="project" value="UniProtKB-KW"/>
</dbReference>
<feature type="domain" description="FAD-binding FR-type" evidence="2">
    <location>
        <begin position="29"/>
        <end position="138"/>
    </location>
</feature>
<protein>
    <recommendedName>
        <fullName evidence="2">FAD-binding FR-type domain-containing protein</fullName>
    </recommendedName>
</protein>
<dbReference type="RefSeq" id="WP_153345089.1">
    <property type="nucleotide sequence ID" value="NZ_WEGI01000009.1"/>
</dbReference>
<name>A0A7K0DU20_9NOCA</name>
<dbReference type="InterPro" id="IPR013113">
    <property type="entry name" value="SIP_FAD-bd"/>
</dbReference>
<dbReference type="InterPro" id="IPR017938">
    <property type="entry name" value="Riboflavin_synthase-like_b-brl"/>
</dbReference>
<dbReference type="InterPro" id="IPR007037">
    <property type="entry name" value="SIP_rossman_dom"/>
</dbReference>
<dbReference type="OrthoDB" id="3745257at2"/>